<comment type="caution">
    <text evidence="3">The sequence shown here is derived from an EMBL/GenBank/DDBJ whole genome shotgun (WGS) entry which is preliminary data.</text>
</comment>
<feature type="repeat" description="PPR" evidence="2">
    <location>
        <begin position="284"/>
        <end position="318"/>
    </location>
</feature>
<dbReference type="OrthoDB" id="185373at2759"/>
<dbReference type="AlphaFoldDB" id="A0A2U1PBA7"/>
<dbReference type="Pfam" id="PF13041">
    <property type="entry name" value="PPR_2"/>
    <property type="match status" value="5"/>
</dbReference>
<name>A0A2U1PBA7_ARTAN</name>
<feature type="repeat" description="PPR" evidence="2">
    <location>
        <begin position="319"/>
        <end position="353"/>
    </location>
</feature>
<evidence type="ECO:0000313" key="4">
    <source>
        <dbReference type="Proteomes" id="UP000245207"/>
    </source>
</evidence>
<keyword evidence="4" id="KW-1185">Reference proteome</keyword>
<accession>A0A2U1PBA7</accession>
<dbReference type="PROSITE" id="PS51375">
    <property type="entry name" value="PPR"/>
    <property type="match status" value="10"/>
</dbReference>
<keyword evidence="1" id="KW-0677">Repeat</keyword>
<feature type="repeat" description="PPR" evidence="2">
    <location>
        <begin position="461"/>
        <end position="495"/>
    </location>
</feature>
<evidence type="ECO:0000256" key="2">
    <source>
        <dbReference type="PROSITE-ProRule" id="PRU00708"/>
    </source>
</evidence>
<dbReference type="PANTHER" id="PTHR47942:SF16">
    <property type="entry name" value="PENTATRICOPEPTIDE REPEAT DOMAIN CONTAINING PROTEIN-RELATED"/>
    <property type="match status" value="1"/>
</dbReference>
<dbReference type="Gene3D" id="1.25.40.10">
    <property type="entry name" value="Tetratricopeptide repeat domain"/>
    <property type="match status" value="5"/>
</dbReference>
<evidence type="ECO:0000313" key="3">
    <source>
        <dbReference type="EMBL" id="PWA83034.1"/>
    </source>
</evidence>
<feature type="repeat" description="PPR" evidence="2">
    <location>
        <begin position="175"/>
        <end position="211"/>
    </location>
</feature>
<feature type="repeat" description="PPR" evidence="2">
    <location>
        <begin position="139"/>
        <end position="173"/>
    </location>
</feature>
<dbReference type="Pfam" id="PF01535">
    <property type="entry name" value="PPR"/>
    <property type="match status" value="1"/>
</dbReference>
<gene>
    <name evidence="3" type="ORF">CTI12_AA173530</name>
</gene>
<dbReference type="InterPro" id="IPR011990">
    <property type="entry name" value="TPR-like_helical_dom_sf"/>
</dbReference>
<dbReference type="Pfam" id="PF12854">
    <property type="entry name" value="PPR_1"/>
    <property type="match status" value="1"/>
</dbReference>
<dbReference type="EMBL" id="PKPP01001400">
    <property type="protein sequence ID" value="PWA83034.1"/>
    <property type="molecule type" value="Genomic_DNA"/>
</dbReference>
<dbReference type="Proteomes" id="UP000245207">
    <property type="component" value="Unassembled WGS sequence"/>
</dbReference>
<feature type="repeat" description="PPR" evidence="2">
    <location>
        <begin position="391"/>
        <end position="425"/>
    </location>
</feature>
<feature type="repeat" description="PPR" evidence="2">
    <location>
        <begin position="212"/>
        <end position="247"/>
    </location>
</feature>
<feature type="repeat" description="PPR" evidence="2">
    <location>
        <begin position="248"/>
        <end position="283"/>
    </location>
</feature>
<dbReference type="PANTHER" id="PTHR47942">
    <property type="entry name" value="TETRATRICOPEPTIDE REPEAT (TPR)-LIKE SUPERFAMILY PROTEIN-RELATED"/>
    <property type="match status" value="1"/>
</dbReference>
<dbReference type="NCBIfam" id="TIGR00756">
    <property type="entry name" value="PPR"/>
    <property type="match status" value="10"/>
</dbReference>
<dbReference type="InterPro" id="IPR051222">
    <property type="entry name" value="PPR/CCM1_RNA-binding"/>
</dbReference>
<proteinExistence type="predicted"/>
<dbReference type="InterPro" id="IPR002885">
    <property type="entry name" value="PPR_rpt"/>
</dbReference>
<feature type="repeat" description="PPR" evidence="2">
    <location>
        <begin position="354"/>
        <end position="386"/>
    </location>
</feature>
<organism evidence="3 4">
    <name type="scientific">Artemisia annua</name>
    <name type="common">Sweet wormwood</name>
    <dbReference type="NCBI Taxonomy" id="35608"/>
    <lineage>
        <taxon>Eukaryota</taxon>
        <taxon>Viridiplantae</taxon>
        <taxon>Streptophyta</taxon>
        <taxon>Embryophyta</taxon>
        <taxon>Tracheophyta</taxon>
        <taxon>Spermatophyta</taxon>
        <taxon>Magnoliopsida</taxon>
        <taxon>eudicotyledons</taxon>
        <taxon>Gunneridae</taxon>
        <taxon>Pentapetalae</taxon>
        <taxon>asterids</taxon>
        <taxon>campanulids</taxon>
        <taxon>Asterales</taxon>
        <taxon>Asteraceae</taxon>
        <taxon>Asteroideae</taxon>
        <taxon>Anthemideae</taxon>
        <taxon>Artemisiinae</taxon>
        <taxon>Artemisia</taxon>
    </lineage>
</organism>
<feature type="repeat" description="PPR" evidence="2">
    <location>
        <begin position="496"/>
        <end position="530"/>
    </location>
</feature>
<protein>
    <submittedName>
        <fullName evidence="3">Tetratricopeptide-like helical domain-containing protein</fullName>
    </submittedName>
</protein>
<sequence>MMNRTRSAVNLFLNLKGTKSFAHPSKNPFGLRFGSKFYCTNDESSKVANLNDALKLFNGMTQRHPLPSVDKFNKLLSVVNNMKHYSTSVDFYKHMCSLGLPVDYDTMNVVVDSCCQLRCANKGGFAVLGSCLMRGVSPDVVTFSSLLNGLVREDKIRDAEKLLKHLICKGVCEPDLTMYNTIIKALCKVGPDGVKTATDLLRLMNERGCKPDIVGYSAIIDGLCKEQRVDEAFELFKEMVNNKGITPDVFTYNSLIDSFCYLGCLRKASKLLKHMMDKKGISPDRQTFNILIKECCKEGHIGKAEDLLYTMMERGFHPDTVTYNSLIDCYSSRGDMDSAKRTLNGMVFADAAPDIVTYNIMLKGYCKKRPSEVDQAICTFHKMEEKFIGTNGVTYKIIIEGLCSVGRSPEAHEFLKTMHAEGYMPDEFTYHLLLECLCSSDQVEEAISLVTLMGPNNPNRDMYEYNFLIEWAFKCEKLDIARAVFDDLPLKGMTPNDRTYELMIHGFCSEGLVNDAKHMFLQMKEIGFTPSNGTYIALLQGYLKNKHFDDVEMLLQEMDGSSYYLDVSTLALLSNSIAAGSLYITIFKIIRKLVPKRLMESPCFSALTALCETN</sequence>
<reference evidence="3 4" key="1">
    <citation type="journal article" date="2018" name="Mol. Plant">
        <title>The genome of Artemisia annua provides insight into the evolution of Asteraceae family and artemisinin biosynthesis.</title>
        <authorList>
            <person name="Shen Q."/>
            <person name="Zhang L."/>
            <person name="Liao Z."/>
            <person name="Wang S."/>
            <person name="Yan T."/>
            <person name="Shi P."/>
            <person name="Liu M."/>
            <person name="Fu X."/>
            <person name="Pan Q."/>
            <person name="Wang Y."/>
            <person name="Lv Z."/>
            <person name="Lu X."/>
            <person name="Zhang F."/>
            <person name="Jiang W."/>
            <person name="Ma Y."/>
            <person name="Chen M."/>
            <person name="Hao X."/>
            <person name="Li L."/>
            <person name="Tang Y."/>
            <person name="Lv G."/>
            <person name="Zhou Y."/>
            <person name="Sun X."/>
            <person name="Brodelius P.E."/>
            <person name="Rose J.K.C."/>
            <person name="Tang K."/>
        </authorList>
    </citation>
    <scope>NUCLEOTIDE SEQUENCE [LARGE SCALE GENOMIC DNA]</scope>
    <source>
        <strain evidence="4">cv. Huhao1</strain>
        <tissue evidence="3">Leaf</tissue>
    </source>
</reference>
<evidence type="ECO:0000256" key="1">
    <source>
        <dbReference type="ARBA" id="ARBA00022737"/>
    </source>
</evidence>